<dbReference type="STRING" id="930990.A0A067N9G6"/>
<feature type="compositionally biased region" description="Basic and acidic residues" evidence="1">
    <location>
        <begin position="203"/>
        <end position="212"/>
    </location>
</feature>
<dbReference type="Pfam" id="PF04707">
    <property type="entry name" value="PRELI"/>
    <property type="match status" value="1"/>
</dbReference>
<reference evidence="4" key="1">
    <citation type="journal article" date="2014" name="Proc. Natl. Acad. Sci. U.S.A.">
        <title>Extensive sampling of basidiomycete genomes demonstrates inadequacy of the white-rot/brown-rot paradigm for wood decay fungi.</title>
        <authorList>
            <person name="Riley R."/>
            <person name="Salamov A.A."/>
            <person name="Brown D.W."/>
            <person name="Nagy L.G."/>
            <person name="Floudas D."/>
            <person name="Held B.W."/>
            <person name="Levasseur A."/>
            <person name="Lombard V."/>
            <person name="Morin E."/>
            <person name="Otillar R."/>
            <person name="Lindquist E.A."/>
            <person name="Sun H."/>
            <person name="LaButti K.M."/>
            <person name="Schmutz J."/>
            <person name="Jabbour D."/>
            <person name="Luo H."/>
            <person name="Baker S.E."/>
            <person name="Pisabarro A.G."/>
            <person name="Walton J.D."/>
            <person name="Blanchette R.A."/>
            <person name="Henrissat B."/>
            <person name="Martin F."/>
            <person name="Cullen D."/>
            <person name="Hibbett D.S."/>
            <person name="Grigoriev I.V."/>
        </authorList>
    </citation>
    <scope>NUCLEOTIDE SEQUENCE [LARGE SCALE GENOMIC DNA]</scope>
    <source>
        <strain evidence="4">FD-172 SS1</strain>
    </source>
</reference>
<evidence type="ECO:0000259" key="2">
    <source>
        <dbReference type="PROSITE" id="PS50904"/>
    </source>
</evidence>
<evidence type="ECO:0000313" key="4">
    <source>
        <dbReference type="Proteomes" id="UP000027195"/>
    </source>
</evidence>
<organism evidence="3 4">
    <name type="scientific">Botryobasidium botryosum (strain FD-172 SS1)</name>
    <dbReference type="NCBI Taxonomy" id="930990"/>
    <lineage>
        <taxon>Eukaryota</taxon>
        <taxon>Fungi</taxon>
        <taxon>Dikarya</taxon>
        <taxon>Basidiomycota</taxon>
        <taxon>Agaricomycotina</taxon>
        <taxon>Agaricomycetes</taxon>
        <taxon>Cantharellales</taxon>
        <taxon>Botryobasidiaceae</taxon>
        <taxon>Botryobasidium</taxon>
    </lineage>
</organism>
<feature type="region of interest" description="Disordered" evidence="1">
    <location>
        <begin position="196"/>
        <end position="222"/>
    </location>
</feature>
<dbReference type="InterPro" id="IPR006797">
    <property type="entry name" value="PRELI/MSF1_dom"/>
</dbReference>
<protein>
    <recommendedName>
        <fullName evidence="2">PRELI/MSF1 domain-containing protein</fullName>
    </recommendedName>
</protein>
<dbReference type="OrthoDB" id="341300at2759"/>
<dbReference type="InterPro" id="IPR037365">
    <property type="entry name" value="Slowmo/Ups"/>
</dbReference>
<keyword evidence="4" id="KW-1185">Reference proteome</keyword>
<gene>
    <name evidence="3" type="ORF">BOTBODRAFT_100515</name>
</gene>
<dbReference type="PANTHER" id="PTHR11158">
    <property type="entry name" value="MSF1/PX19 RELATED"/>
    <property type="match status" value="1"/>
</dbReference>
<dbReference type="PROSITE" id="PS50904">
    <property type="entry name" value="PRELI_MSF1"/>
    <property type="match status" value="1"/>
</dbReference>
<evidence type="ECO:0000256" key="1">
    <source>
        <dbReference type="SAM" id="MobiDB-lite"/>
    </source>
</evidence>
<dbReference type="AlphaFoldDB" id="A0A067N9G6"/>
<dbReference type="HOGENOM" id="CLU_067902_2_0_1"/>
<proteinExistence type="predicted"/>
<accession>A0A067N9G6</accession>
<dbReference type="EMBL" id="KL198017">
    <property type="protein sequence ID" value="KDQ20401.1"/>
    <property type="molecule type" value="Genomic_DNA"/>
</dbReference>
<name>A0A067N9G6_BOTB1</name>
<sequence>MVKFFAQSHVYDDPWATVTLAFFLRYPNPYASHVVSCDVISRTPTPYGTLLTQRLLLKRGSLPKWAPQGIMTRTESWILEESEVDVEGRIVRCKTSNIDHVKVMQVHESTVLKEDQNGKTVQTTEARFVSNFGWGLTKRLEKFAQTKFVSNIEKSREGISLILRLLRESRLQPLPIAADGYPGATLNPNAAIHIASASTPENTRPDSEEKNARLRSGPGMPSRWQQIRSWFTRPG</sequence>
<dbReference type="GO" id="GO:0005758">
    <property type="term" value="C:mitochondrial intermembrane space"/>
    <property type="evidence" value="ECO:0007669"/>
    <property type="project" value="InterPro"/>
</dbReference>
<feature type="domain" description="PRELI/MSF1" evidence="2">
    <location>
        <begin position="2"/>
        <end position="171"/>
    </location>
</feature>
<dbReference type="FunCoup" id="A0A067N9G6">
    <property type="interactions" value="133"/>
</dbReference>
<evidence type="ECO:0000313" key="3">
    <source>
        <dbReference type="EMBL" id="KDQ20401.1"/>
    </source>
</evidence>
<dbReference type="Proteomes" id="UP000027195">
    <property type="component" value="Unassembled WGS sequence"/>
</dbReference>
<dbReference type="InParanoid" id="A0A067N9G6"/>